<reference evidence="4 5" key="1">
    <citation type="submission" date="2024-11" db="EMBL/GenBank/DDBJ databases">
        <title>Chromosome-level genome assembly of the freshwater bivalve Anodonta woodiana.</title>
        <authorList>
            <person name="Chen X."/>
        </authorList>
    </citation>
    <scope>NUCLEOTIDE SEQUENCE [LARGE SCALE GENOMIC DNA]</scope>
    <source>
        <strain evidence="4">MN2024</strain>
        <tissue evidence="4">Gills</tissue>
    </source>
</reference>
<sequence length="1515" mass="168180">MAASIKVAGVPDTIRAQYDSLPNDLGGGAYMMAQESRQYQRNSEDLKLLKFPNTKNILWDHTSTGSSLHLHISCYRKPKLFVSEKVLRFAQRHLESTGQSSCSSTLIGSLVIDDDGEGVTFNLERLDPGAFPETSLGSNAVGDILIPFTIQSNTKKDRCSSVDDYQNAQMLLRQRCCTKSPIELSNFLLTKGWCNFYINGEKCIFHLELDVVTMATEFIATPISSVPIVPTALSKNLAGPMSISHMQGEPKTGYLTMDHTRKLLLVLESDPKVINLPLVGIWVSGVSHVYSPFLWACCLRYLFNSSIQDRVCSPPEPFLLVLYTPLHSKPEFYDVTTTSGNSKLTFDLYTGYDAFHLNKSDTSTDEMLEIDLTSVQNGPKRDLFDTAYENFLTKIVQDDSLKSESSHATSTGPDEIMPRSLPTPQQAQLPMMQSMVPEVSLFFGDGDDDVISDVPKPRKPLTLSGPISSHGQQYSASSRFQTTASALPRVREIPTTSQNDLVKNQQQTSPVNSRNSGPVREPCTTSTAQHCMGAACHIQPRNMNGINSVNVPKSNCHQFGGIPLQITNGAQLPPYSYPCCSGSSNGHSQGSHSVPVYNHGFSQPHFFNIPNSSDMPRVIQPQVRPMFSQEPIPPRLPQMPHPIQNQPFSNPLSGNNALVAPSNQCYPSPYLGSSQSDEVRPHMFNAFNASVPPPRFVNPSNPYQQQQQQQQKMSPSSSNNVNFDQYRSVPLSCQQGSVTAIPTSAQFVNSGVVTFSASAAIRPPSNQMQSTHTISRTQVRDELSVFPPGCSNMPGNSTAGQENMEYRRSNNSNHNSNSSDDSGLSVTPEKNNSHRIVNPSVSNGSTSPSSETQPLSFSPSAFKWDQVPPEIYQLLVNQDKQLKQLQAQISQLLSVQASTTTTNSTSKAESTPSQSVEKCSVAVNTSFSFPEPEEKHQVSACIQTSLGSVQSSQTDSSSSGSSRHGEEVPTPMQLRHRGVVHLNSTEREDLDMEEWQGDLAAVMSNLQNRTMESMQSDMIVDLPSYHSSPTVGSQDYTETEFMTHNMSSRSPVSASMCEQMNQKNEESSDADEEEEEPPVIADQQEYYTRLMSNIQKLLSASGENSTEALDNDTSDPNSPIKMAQHSIRLGEHLQSFIRFNPGLKHTDTTFIPRINYVSMLFDSDSDTSMEINAMAMKYLKDEQLTKLTKLQAASRLPGARKGQRNGLLQRILKEEDQFSPDVTTLGMSPNDLTFATKKYMEKYGLLAEGDRKGEESTQSESTYNESYQLRMNYSSLSSGTDGPAQITHEVIRTPTSRKSVPVETRSPVNVNLNSQNHTPLSEPKTPVSLRPSPGLGSESRTPLGFTPTSEPKTPMSNGYHGEEEQQTTNTPQTRNYNTQQRHFIYNDSDSHTKANPHMSSPFAAEPGTRVKYANPVMTAAPSKHTSPPERYNRVDEYNRNGHNFDMVFSEQMNDYERRMPNTQQQFNDSKKQYVQERLQFLPQQTKKQPFVVSNRDDEDDRILDITRLKQLPKLL</sequence>
<feature type="compositionally biased region" description="Polar residues" evidence="1">
    <location>
        <begin position="494"/>
        <end position="516"/>
    </location>
</feature>
<feature type="domain" description="STIL coiled coil region" evidence="3">
    <location>
        <begin position="869"/>
        <end position="896"/>
    </location>
</feature>
<feature type="region of interest" description="Disordered" evidence="1">
    <location>
        <begin position="689"/>
        <end position="720"/>
    </location>
</feature>
<evidence type="ECO:0008006" key="6">
    <source>
        <dbReference type="Google" id="ProtNLM"/>
    </source>
</evidence>
<evidence type="ECO:0000259" key="2">
    <source>
        <dbReference type="Pfam" id="PF15253"/>
    </source>
</evidence>
<evidence type="ECO:0000256" key="1">
    <source>
        <dbReference type="SAM" id="MobiDB-lite"/>
    </source>
</evidence>
<feature type="compositionally biased region" description="Low complexity" evidence="1">
    <location>
        <begin position="898"/>
        <end position="911"/>
    </location>
</feature>
<dbReference type="Pfam" id="PF15253">
    <property type="entry name" value="STIL_N"/>
    <property type="match status" value="1"/>
</dbReference>
<evidence type="ECO:0000259" key="3">
    <source>
        <dbReference type="Pfam" id="PF25775"/>
    </source>
</evidence>
<dbReference type="PANTHER" id="PTHR15128:SF0">
    <property type="entry name" value="SCL-INTERRUPTING LOCUS PROTEIN"/>
    <property type="match status" value="1"/>
</dbReference>
<feature type="region of interest" description="Disordered" evidence="1">
    <location>
        <begin position="1290"/>
        <end position="1374"/>
    </location>
</feature>
<dbReference type="PANTHER" id="PTHR15128">
    <property type="entry name" value="TAL1 SCL INTERRUPTING LOCUS"/>
    <property type="match status" value="1"/>
</dbReference>
<protein>
    <recommendedName>
        <fullName evidence="6">SCL-interrupting locus protein</fullName>
    </recommendedName>
</protein>
<dbReference type="InterPro" id="IPR057655">
    <property type="entry name" value="STIL_CC"/>
</dbReference>
<feature type="compositionally biased region" description="Polar residues" evidence="1">
    <location>
        <begin position="1044"/>
        <end position="1062"/>
    </location>
</feature>
<feature type="compositionally biased region" description="Low complexity" evidence="1">
    <location>
        <begin position="809"/>
        <end position="822"/>
    </location>
</feature>
<feature type="region of interest" description="Disordered" evidence="1">
    <location>
        <begin position="493"/>
        <end position="524"/>
    </location>
</feature>
<feature type="compositionally biased region" description="Low complexity" evidence="1">
    <location>
        <begin position="947"/>
        <end position="962"/>
    </location>
</feature>
<dbReference type="Pfam" id="PF25775">
    <property type="entry name" value="CC_STIL"/>
    <property type="match status" value="1"/>
</dbReference>
<dbReference type="Proteomes" id="UP001634394">
    <property type="component" value="Unassembled WGS sequence"/>
</dbReference>
<feature type="domain" description="STIL N-terminal" evidence="2">
    <location>
        <begin position="58"/>
        <end position="391"/>
    </location>
</feature>
<evidence type="ECO:0000313" key="4">
    <source>
        <dbReference type="EMBL" id="KAL3868960.1"/>
    </source>
</evidence>
<dbReference type="InterPro" id="IPR057731">
    <property type="entry name" value="STIL_N"/>
</dbReference>
<evidence type="ECO:0000313" key="5">
    <source>
        <dbReference type="Proteomes" id="UP001634394"/>
    </source>
</evidence>
<feature type="region of interest" description="Disordered" evidence="1">
    <location>
        <begin position="784"/>
        <end position="861"/>
    </location>
</feature>
<gene>
    <name evidence="4" type="ORF">ACJMK2_041705</name>
</gene>
<accession>A0ABD3W8S3</accession>
<dbReference type="EMBL" id="JBJQND010000008">
    <property type="protein sequence ID" value="KAL3868960.1"/>
    <property type="molecule type" value="Genomic_DNA"/>
</dbReference>
<feature type="compositionally biased region" description="Polar residues" evidence="1">
    <location>
        <begin position="1346"/>
        <end position="1356"/>
    </location>
</feature>
<organism evidence="4 5">
    <name type="scientific">Sinanodonta woodiana</name>
    <name type="common">Chinese pond mussel</name>
    <name type="synonym">Anodonta woodiana</name>
    <dbReference type="NCBI Taxonomy" id="1069815"/>
    <lineage>
        <taxon>Eukaryota</taxon>
        <taxon>Metazoa</taxon>
        <taxon>Spiralia</taxon>
        <taxon>Lophotrochozoa</taxon>
        <taxon>Mollusca</taxon>
        <taxon>Bivalvia</taxon>
        <taxon>Autobranchia</taxon>
        <taxon>Heteroconchia</taxon>
        <taxon>Palaeoheterodonta</taxon>
        <taxon>Unionida</taxon>
        <taxon>Unionoidea</taxon>
        <taxon>Unionidae</taxon>
        <taxon>Unioninae</taxon>
        <taxon>Sinanodonta</taxon>
    </lineage>
</organism>
<name>A0ABD3W8S3_SINWO</name>
<keyword evidence="5" id="KW-1185">Reference proteome</keyword>
<feature type="region of interest" description="Disordered" evidence="1">
    <location>
        <begin position="897"/>
        <end position="917"/>
    </location>
</feature>
<proteinExistence type="predicted"/>
<comment type="caution">
    <text evidence="4">The sequence shown here is derived from an EMBL/GenBank/DDBJ whole genome shotgun (WGS) entry which is preliminary data.</text>
</comment>
<feature type="region of interest" description="Disordered" evidence="1">
    <location>
        <begin position="1044"/>
        <end position="1078"/>
    </location>
</feature>
<dbReference type="InterPro" id="IPR026123">
    <property type="entry name" value="STIL"/>
</dbReference>
<feature type="compositionally biased region" description="Acidic residues" evidence="1">
    <location>
        <begin position="1067"/>
        <end position="1077"/>
    </location>
</feature>
<feature type="region of interest" description="Disordered" evidence="1">
    <location>
        <begin position="947"/>
        <end position="974"/>
    </location>
</feature>
<feature type="compositionally biased region" description="Low complexity" evidence="1">
    <location>
        <begin position="837"/>
        <end position="850"/>
    </location>
</feature>
<feature type="compositionally biased region" description="Polar residues" evidence="1">
    <location>
        <begin position="1306"/>
        <end position="1319"/>
    </location>
</feature>